<feature type="region of interest" description="Disordered" evidence="2">
    <location>
        <begin position="1"/>
        <end position="34"/>
    </location>
</feature>
<gene>
    <name evidence="3" type="ORF">AB675_7562</name>
</gene>
<reference evidence="3 4" key="1">
    <citation type="submission" date="2015-06" db="EMBL/GenBank/DDBJ databases">
        <title>Draft genome of the ant-associated black yeast Phialophora attae CBS 131958.</title>
        <authorList>
            <person name="Moreno L.F."/>
            <person name="Stielow B.J."/>
            <person name="de Hoog S."/>
            <person name="Vicente V.A."/>
            <person name="Weiss V.A."/>
            <person name="de Vries M."/>
            <person name="Cruz L.M."/>
            <person name="Souza E.M."/>
        </authorList>
    </citation>
    <scope>NUCLEOTIDE SEQUENCE [LARGE SCALE GENOMIC DNA]</scope>
    <source>
        <strain evidence="3 4">CBS 131958</strain>
    </source>
</reference>
<comment type="caution">
    <text evidence="3">The sequence shown here is derived from an EMBL/GenBank/DDBJ whole genome shotgun (WGS) entry which is preliminary data.</text>
</comment>
<sequence length="587" mass="65206">MASIGNVSRENASLQGEAKAGTPHIDSAFATKGYPTKDKQINRMLSALREEHKTAGRALRKLQDDIDGLGHEEDSRIRQLDELKAKQIELKEKESELQDYMRRTSSDIVGLQAVRRRLVQVENDTDTRITTRTRKSFGRLFGRLFHKQHVIESIDNSIPVPTLSSTTCTAQDIAFGSNKRIEEAIQDMYPDQEANPNPQHEHGANYSRAPTLVQRALSRCTFERSSNVPYPTTAVSADVLSSSSPSVPRVAMTRLMSRRIKRKPLPITSDLNITFDPMHLDPIAIDLPHQDSYTPLFVDGKIPLVCENHAPAQLSTLTALAVTPVSPFSPHPPYVYIRDSPVSPASPDMPVAFDAVASQQGLSSASSATVVSQTEKEALPCYLQNPRGPVFDTWSANIDLMNEKIAQPQICATVHKPNQCICTPPFPSLTPANNSPRKLWKWKRKCPTCDMALCKSCTKSRKRAQVHNTSKRVQRKLQRQWDRENLWKMVAPGDDNGPLSATEDRDNCLCHMYEGSGGRFVAPFLHGRLAAARKRAGRDDESSLGCEDPWPGMESEDGLVSWQAGDEKKATLHPSTLTSMANLDLPE</sequence>
<keyword evidence="4" id="KW-1185">Reference proteome</keyword>
<feature type="compositionally biased region" description="Polar residues" evidence="2">
    <location>
        <begin position="1"/>
        <end position="14"/>
    </location>
</feature>
<dbReference type="RefSeq" id="XP_018000329.1">
    <property type="nucleotide sequence ID" value="XM_018147941.1"/>
</dbReference>
<evidence type="ECO:0000256" key="1">
    <source>
        <dbReference type="SAM" id="Coils"/>
    </source>
</evidence>
<proteinExistence type="predicted"/>
<keyword evidence="1" id="KW-0175">Coiled coil</keyword>
<protein>
    <submittedName>
        <fullName evidence="3">Uncharacterized protein</fullName>
    </submittedName>
</protein>
<dbReference type="Proteomes" id="UP000038010">
    <property type="component" value="Unassembled WGS sequence"/>
</dbReference>
<dbReference type="GeneID" id="28739821"/>
<dbReference type="EMBL" id="LFJN01000012">
    <property type="protein sequence ID" value="KPI40366.1"/>
    <property type="molecule type" value="Genomic_DNA"/>
</dbReference>
<organism evidence="3 4">
    <name type="scientific">Cyphellophora attinorum</name>
    <dbReference type="NCBI Taxonomy" id="1664694"/>
    <lineage>
        <taxon>Eukaryota</taxon>
        <taxon>Fungi</taxon>
        <taxon>Dikarya</taxon>
        <taxon>Ascomycota</taxon>
        <taxon>Pezizomycotina</taxon>
        <taxon>Eurotiomycetes</taxon>
        <taxon>Chaetothyriomycetidae</taxon>
        <taxon>Chaetothyriales</taxon>
        <taxon>Cyphellophoraceae</taxon>
        <taxon>Cyphellophora</taxon>
    </lineage>
</organism>
<evidence type="ECO:0000256" key="2">
    <source>
        <dbReference type="SAM" id="MobiDB-lite"/>
    </source>
</evidence>
<dbReference type="AlphaFoldDB" id="A0A0N1H9R7"/>
<feature type="region of interest" description="Disordered" evidence="2">
    <location>
        <begin position="536"/>
        <end position="559"/>
    </location>
</feature>
<evidence type="ECO:0000313" key="4">
    <source>
        <dbReference type="Proteomes" id="UP000038010"/>
    </source>
</evidence>
<feature type="coiled-coil region" evidence="1">
    <location>
        <begin position="45"/>
        <end position="103"/>
    </location>
</feature>
<dbReference type="VEuPathDB" id="FungiDB:AB675_7562"/>
<name>A0A0N1H9R7_9EURO</name>
<accession>A0A0N1H9R7</accession>
<evidence type="ECO:0000313" key="3">
    <source>
        <dbReference type="EMBL" id="KPI40366.1"/>
    </source>
</evidence>